<feature type="domain" description="Lactate racemase C-terminal" evidence="2">
    <location>
        <begin position="282"/>
        <end position="419"/>
    </location>
</feature>
<dbReference type="PANTHER" id="PTHR33171">
    <property type="entry name" value="LAR_N DOMAIN-CONTAINING PROTEIN"/>
    <property type="match status" value="1"/>
</dbReference>
<organism evidence="3 4">
    <name type="scientific">Clostridium thailandense</name>
    <dbReference type="NCBI Taxonomy" id="2794346"/>
    <lineage>
        <taxon>Bacteria</taxon>
        <taxon>Bacillati</taxon>
        <taxon>Bacillota</taxon>
        <taxon>Clostridia</taxon>
        <taxon>Eubacteriales</taxon>
        <taxon>Clostridiaceae</taxon>
        <taxon>Clostridium</taxon>
    </lineage>
</organism>
<dbReference type="NCBIfam" id="NF033504">
    <property type="entry name" value="Ni_dep_LarA"/>
    <property type="match status" value="1"/>
</dbReference>
<gene>
    <name evidence="3" type="primary">larA</name>
    <name evidence="3" type="ORF">I6U48_27310</name>
</gene>
<dbReference type="Pfam" id="PF09861">
    <property type="entry name" value="Lar_N"/>
    <property type="match status" value="1"/>
</dbReference>
<dbReference type="InterPro" id="IPR048068">
    <property type="entry name" value="LarA-like"/>
</dbReference>
<dbReference type="RefSeq" id="WP_218323666.1">
    <property type="nucleotide sequence ID" value="NZ_JAEEGC010000190.1"/>
</dbReference>
<feature type="domain" description="LarA-like N-terminal" evidence="1">
    <location>
        <begin position="8"/>
        <end position="206"/>
    </location>
</feature>
<name>A0A949TQB4_9CLOT</name>
<reference evidence="3" key="1">
    <citation type="submission" date="2020-12" db="EMBL/GenBank/DDBJ databases">
        <title>Clostridium thailandense sp. nov., a novel acetogenic bacterium isolated from peat land soil in Thailand.</title>
        <authorList>
            <person name="Chaikitkaew S."/>
            <person name="Birkeland N.K."/>
        </authorList>
    </citation>
    <scope>NUCLEOTIDE SEQUENCE</scope>
    <source>
        <strain evidence="3">PL3</strain>
    </source>
</reference>
<dbReference type="GO" id="GO:0050043">
    <property type="term" value="F:lactate racemase activity"/>
    <property type="evidence" value="ECO:0007669"/>
    <property type="project" value="InterPro"/>
</dbReference>
<comment type="caution">
    <text evidence="3">The sequence shown here is derived from an EMBL/GenBank/DDBJ whole genome shotgun (WGS) entry which is preliminary data.</text>
</comment>
<dbReference type="InterPro" id="IPR018657">
    <property type="entry name" value="LarA-like_N"/>
</dbReference>
<proteinExistence type="predicted"/>
<dbReference type="InterPro" id="IPR047926">
    <property type="entry name" value="Ni_dep_LarA"/>
</dbReference>
<evidence type="ECO:0000313" key="3">
    <source>
        <dbReference type="EMBL" id="MBV7276585.1"/>
    </source>
</evidence>
<dbReference type="Pfam" id="PF21113">
    <property type="entry name" value="LarA_C"/>
    <property type="match status" value="1"/>
</dbReference>
<evidence type="ECO:0000259" key="1">
    <source>
        <dbReference type="Pfam" id="PF09861"/>
    </source>
</evidence>
<accession>A0A949TQB4</accession>
<dbReference type="InterPro" id="IPR048520">
    <property type="entry name" value="LarA_C"/>
</dbReference>
<sequence length="432" mass="47790">MRSIDMNYGRTKVNISVEEENLIGVIEGNEFKVSKLEDEIILDALHNPIGSPRLKELVHEGETVCVVIPDVTRAWQKTDKFVYKIVEELNLGGVEDKDITIISALGSHRKQTKEEHEKLIGEELSKRFEVIDHDCLDKENLTYLGETTYGTPIIVNKRVVECDHLVLAGGIVYHFLAGYGGGRKTVLPGISSYETIMKNHSLSLSKELGQGKNTDAKCGKLKGNPVHEDMMQAAAFLRPTFIFNVIAGHNGSIAAAVSGNYVEAFLEGCNIVDQMDGVTINEKADLVISSAGGYPKDINFYQTSKTIINAIEAVKEGGTLIILSQCCEGLGGNQDVQDILLNFEGLLDREKELRREYSISKDIGYIFCEIAKKVDVILVSDLNPEFLKKTDITVVKTVEEALEMTYNKRGKNLKTYVMPVAAATFPRIADVK</sequence>
<keyword evidence="4" id="KW-1185">Reference proteome</keyword>
<dbReference type="Proteomes" id="UP000694308">
    <property type="component" value="Unassembled WGS sequence"/>
</dbReference>
<dbReference type="PANTHER" id="PTHR33171:SF17">
    <property type="entry name" value="LARA-LIKE N-TERMINAL DOMAIN-CONTAINING PROTEIN"/>
    <property type="match status" value="1"/>
</dbReference>
<evidence type="ECO:0000259" key="2">
    <source>
        <dbReference type="Pfam" id="PF21113"/>
    </source>
</evidence>
<evidence type="ECO:0000313" key="4">
    <source>
        <dbReference type="Proteomes" id="UP000694308"/>
    </source>
</evidence>
<protein>
    <submittedName>
        <fullName evidence="3">Nickel-dependent lactate racemase</fullName>
    </submittedName>
</protein>
<dbReference type="AlphaFoldDB" id="A0A949TQB4"/>
<dbReference type="EMBL" id="JAEEGC010000190">
    <property type="protein sequence ID" value="MBV7276585.1"/>
    <property type="molecule type" value="Genomic_DNA"/>
</dbReference>